<sequence length="598" mass="67186">MQSIVPISIVLEIANSAPRINFEFEKLANDSSIDFTDTLKKMKPTTAGGKSAAGAGRSRMSASQSSATTNSSATTTTPPTLPEAAKGKAQKVAPTQENCFGRRKYAEVVVETFKPQKAGEEKGSFSLEPSSTTSSIQGSERASSMEPQGTEKLAYFCGNPLVEKTEGILHFYRSSNDATAQNDNCSLLCMLGVPAYLSCSELISFVQPTENISEMKIIRDSTHNQYMVILKFKTYRSTMAFYAKYNGSYFNEMLGDERCNLMFVERIETTSEGSGGSLPREDLTELPTCTVCLERLDDSVITILCNHTFHVQCLQQWSDTTCPVCRHTQTPEEVDTQKCSTCNNGQDLWMCLVCGYVGCGRYVSAHANQHFETTVGGNLVWDYAGDNFVHRIIQNAQDGKLVEIEAGKSENDKQSDKLDDIQTEYLCMLTQQLDKQRNFFEDKLHAMEESMNGYRTSMNNDMNVMRTELNETKAECQQLKANLESMKQAKESLEKKLATANSKLQKLQKELQDEQQIAKLVRADKDALQKEKEELIWKNNNEIRDLREQLGDLMMHFEAQSKIQMSLDGEEVTEQEIQGSSIEVQTKPQQHKKKNKKR</sequence>
<organism evidence="1 2">
    <name type="scientific">Panagrolaimus sp. PS1159</name>
    <dbReference type="NCBI Taxonomy" id="55785"/>
    <lineage>
        <taxon>Eukaryota</taxon>
        <taxon>Metazoa</taxon>
        <taxon>Ecdysozoa</taxon>
        <taxon>Nematoda</taxon>
        <taxon>Chromadorea</taxon>
        <taxon>Rhabditida</taxon>
        <taxon>Tylenchina</taxon>
        <taxon>Panagrolaimomorpha</taxon>
        <taxon>Panagrolaimoidea</taxon>
        <taxon>Panagrolaimidae</taxon>
        <taxon>Panagrolaimus</taxon>
    </lineage>
</organism>
<dbReference type="Proteomes" id="UP000887580">
    <property type="component" value="Unplaced"/>
</dbReference>
<evidence type="ECO:0000313" key="1">
    <source>
        <dbReference type="Proteomes" id="UP000887580"/>
    </source>
</evidence>
<proteinExistence type="predicted"/>
<evidence type="ECO:0000313" key="2">
    <source>
        <dbReference type="WBParaSite" id="PS1159_v2.g22920.t1"/>
    </source>
</evidence>
<dbReference type="WBParaSite" id="PS1159_v2.g22920.t1">
    <property type="protein sequence ID" value="PS1159_v2.g22920.t1"/>
    <property type="gene ID" value="PS1159_v2.g22920"/>
</dbReference>
<reference evidence="2" key="1">
    <citation type="submission" date="2022-11" db="UniProtKB">
        <authorList>
            <consortium name="WormBaseParasite"/>
        </authorList>
    </citation>
    <scope>IDENTIFICATION</scope>
</reference>
<protein>
    <submittedName>
        <fullName evidence="2">BRCA1-associated protein</fullName>
    </submittedName>
</protein>
<name>A0AC35G1J8_9BILA</name>
<accession>A0AC35G1J8</accession>